<gene>
    <name evidence="4" type="ordered locus">Bache_2625</name>
</gene>
<dbReference type="STRING" id="693979.Bache_2625"/>
<reference key="1">
    <citation type="submission" date="2010-11" db="EMBL/GenBank/DDBJ databases">
        <title>The complete genome of Bacteroides helcogenes P 36-108.</title>
        <authorList>
            <consortium name="US DOE Joint Genome Institute (JGI-PGF)"/>
            <person name="Lucas S."/>
            <person name="Copeland A."/>
            <person name="Lapidus A."/>
            <person name="Bruce D."/>
            <person name="Goodwin L."/>
            <person name="Pitluck S."/>
            <person name="Kyrpides N."/>
            <person name="Mavromatis K."/>
            <person name="Ivanova N."/>
            <person name="Zeytun A."/>
            <person name="Brettin T."/>
            <person name="Detter J.C."/>
            <person name="Tapia R."/>
            <person name="Han C."/>
            <person name="Land M."/>
            <person name="Hauser L."/>
            <person name="Markowitz V."/>
            <person name="Cheng J.-F."/>
            <person name="Hugenholtz P."/>
            <person name="Woyke T."/>
            <person name="Wu D."/>
            <person name="Gronow S."/>
            <person name="Wellnitz S."/>
            <person name="Brambilla E."/>
            <person name="Klenk H.-P."/>
            <person name="Eisen J.A."/>
        </authorList>
    </citation>
    <scope>NUCLEOTIDE SEQUENCE</scope>
    <source>
        <strain>P 36-108</strain>
    </source>
</reference>
<dbReference type="Proteomes" id="UP000008630">
    <property type="component" value="Chromosome"/>
</dbReference>
<comment type="subcellular location">
    <subcellularLocation>
        <location evidence="1">Membrane</location>
    </subcellularLocation>
</comment>
<dbReference type="KEGG" id="bhl:Bache_2625"/>
<evidence type="ECO:0000313" key="4">
    <source>
        <dbReference type="EMBL" id="ADV44581.1"/>
    </source>
</evidence>
<evidence type="ECO:0000256" key="1">
    <source>
        <dbReference type="ARBA" id="ARBA00004370"/>
    </source>
</evidence>
<sequence>MIFLVISLDLLSIHVKTFPIKTVFFAFTFHIIMKKYILSIITLILGTGNLSAREQENTAITDSSSISIKKELRKQKVARRNIHYNILGGPSYTPDFGALIGGSALITFRMNPGDTTQLRSIVPMAVAFMFNGGVNIFSKPQLFFKGDCFRIFGKFSYKNTEENFYGIGYNTNKSYERSDSTSKYRYSGIQINPWFLFRLGNSNFFAGPQIDINYDHLTEPAKLLITETAYKTAGGTAKGYKNFNSGIGFLMTYDSRDVPANAYRGIYLDFRGMMYTKFIGSDRTFYRLEIDYRQYKSLGNRKILAWTAQTKDVFGNVPLTQYSLTGTPFDLRGYYMGQYRDKSSHIVMAEYRQMINTNRNTWIERMLHHIGFVAWTGCGFMGPTPGKIEGVLPNYGMGLRIEVQPRMNVRLDLGKNTVNKQTLFYFNMTEAF</sequence>
<keyword evidence="5" id="KW-1185">Reference proteome</keyword>
<keyword evidence="2" id="KW-0472">Membrane</keyword>
<protein>
    <recommendedName>
        <fullName evidence="3">Bacterial surface antigen (D15) domain-containing protein</fullName>
    </recommendedName>
</protein>
<evidence type="ECO:0000259" key="3">
    <source>
        <dbReference type="Pfam" id="PF01103"/>
    </source>
</evidence>
<dbReference type="AlphaFoldDB" id="E6SWC0"/>
<feature type="domain" description="Bacterial surface antigen (D15)" evidence="3">
    <location>
        <begin position="164"/>
        <end position="344"/>
    </location>
</feature>
<reference evidence="4 5" key="2">
    <citation type="journal article" date="2011" name="Stand. Genomic Sci.">
        <title>Complete genome sequence of Bacteroides helcogenes type strain (P 36-108).</title>
        <authorList>
            <person name="Pati A."/>
            <person name="Gronow S."/>
            <person name="Zeytun A."/>
            <person name="Lapidus A."/>
            <person name="Nolan M."/>
            <person name="Hammon N."/>
            <person name="Deshpande S."/>
            <person name="Cheng J.F."/>
            <person name="Tapia R."/>
            <person name="Han C."/>
            <person name="Goodwin L."/>
            <person name="Pitluck S."/>
            <person name="Liolios K."/>
            <person name="Pagani I."/>
            <person name="Ivanova N."/>
            <person name="Mavromatis K."/>
            <person name="Chen A."/>
            <person name="Palaniappan K."/>
            <person name="Land M."/>
            <person name="Hauser L."/>
            <person name="Chang Y.J."/>
            <person name="Jeffries C.D."/>
            <person name="Detter J.C."/>
            <person name="Brambilla E."/>
            <person name="Rohde M."/>
            <person name="Goker M."/>
            <person name="Woyke T."/>
            <person name="Bristow J."/>
            <person name="Eisen J.A."/>
            <person name="Markowitz V."/>
            <person name="Hugenholtz P."/>
            <person name="Kyrpides N.C."/>
            <person name="Klenk H.P."/>
            <person name="Lucas S."/>
        </authorList>
    </citation>
    <scope>NUCLEOTIDE SEQUENCE [LARGE SCALE GENOMIC DNA]</scope>
    <source>
        <strain evidence="5">ATCC 35417 / DSM 20613 / JCM 6297 / CCUG 15421 / P 36-108</strain>
    </source>
</reference>
<organism evidence="4 5">
    <name type="scientific">Bacteroides helcogenes (strain ATCC 35417 / DSM 20613 / JCM 6297 / CCUG 15421 / P 36-108)</name>
    <dbReference type="NCBI Taxonomy" id="693979"/>
    <lineage>
        <taxon>Bacteria</taxon>
        <taxon>Pseudomonadati</taxon>
        <taxon>Bacteroidota</taxon>
        <taxon>Bacteroidia</taxon>
        <taxon>Bacteroidales</taxon>
        <taxon>Bacteroidaceae</taxon>
        <taxon>Bacteroides</taxon>
    </lineage>
</organism>
<dbReference type="HOGENOM" id="CLU_046092_1_0_10"/>
<proteinExistence type="predicted"/>
<dbReference type="Pfam" id="PF01103">
    <property type="entry name" value="Omp85"/>
    <property type="match status" value="1"/>
</dbReference>
<dbReference type="EMBL" id="CP002352">
    <property type="protein sequence ID" value="ADV44581.1"/>
    <property type="molecule type" value="Genomic_DNA"/>
</dbReference>
<dbReference type="eggNOG" id="COG4775">
    <property type="taxonomic scope" value="Bacteria"/>
</dbReference>
<dbReference type="InterPro" id="IPR000184">
    <property type="entry name" value="Bac_surfAg_D15"/>
</dbReference>
<dbReference type="GO" id="GO:0019867">
    <property type="term" value="C:outer membrane"/>
    <property type="evidence" value="ECO:0007669"/>
    <property type="project" value="InterPro"/>
</dbReference>
<name>E6SWC0_BACT6</name>
<evidence type="ECO:0000256" key="2">
    <source>
        <dbReference type="ARBA" id="ARBA00023136"/>
    </source>
</evidence>
<accession>E6SWC0</accession>
<evidence type="ECO:0000313" key="5">
    <source>
        <dbReference type="Proteomes" id="UP000008630"/>
    </source>
</evidence>
<dbReference type="Gene3D" id="2.40.160.50">
    <property type="entry name" value="membrane protein fhac: a member of the omp85/tpsb transporter family"/>
    <property type="match status" value="1"/>
</dbReference>